<comment type="caution">
    <text evidence="3">The sequence shown here is derived from an EMBL/GenBank/DDBJ whole genome shotgun (WGS) entry which is preliminary data.</text>
</comment>
<dbReference type="AlphaFoldDB" id="A0A4R5TXL1"/>
<dbReference type="Proteomes" id="UP000295411">
    <property type="component" value="Unassembled WGS sequence"/>
</dbReference>
<feature type="transmembrane region" description="Helical" evidence="1">
    <location>
        <begin position="53"/>
        <end position="70"/>
    </location>
</feature>
<dbReference type="Pfam" id="PF02517">
    <property type="entry name" value="Rce1-like"/>
    <property type="match status" value="1"/>
</dbReference>
<feature type="transmembrane region" description="Helical" evidence="1">
    <location>
        <begin position="76"/>
        <end position="99"/>
    </location>
</feature>
<keyword evidence="1" id="KW-0812">Transmembrane</keyword>
<dbReference type="GO" id="GO:0004175">
    <property type="term" value="F:endopeptidase activity"/>
    <property type="evidence" value="ECO:0007669"/>
    <property type="project" value="UniProtKB-ARBA"/>
</dbReference>
<keyword evidence="1" id="KW-0472">Membrane</keyword>
<evidence type="ECO:0000259" key="2">
    <source>
        <dbReference type="Pfam" id="PF02517"/>
    </source>
</evidence>
<feature type="transmembrane region" description="Helical" evidence="1">
    <location>
        <begin position="29"/>
        <end position="46"/>
    </location>
</feature>
<proteinExistence type="predicted"/>
<reference evidence="3 4" key="1">
    <citation type="submission" date="2019-03" db="EMBL/GenBank/DDBJ databases">
        <title>Arthrobacter sp. nov., an bacterium isolated from biocrust in Mu Us Desert.</title>
        <authorList>
            <person name="Lixiong L."/>
        </authorList>
    </citation>
    <scope>NUCLEOTIDE SEQUENCE [LARGE SCALE GENOMIC DNA]</scope>
    <source>
        <strain evidence="3 4">SLN-3</strain>
    </source>
</reference>
<protein>
    <submittedName>
        <fullName evidence="3">CPBP family intramembrane metalloprotease</fullName>
    </submittedName>
</protein>
<keyword evidence="4" id="KW-1185">Reference proteome</keyword>
<dbReference type="GO" id="GO:0008237">
    <property type="term" value="F:metallopeptidase activity"/>
    <property type="evidence" value="ECO:0007669"/>
    <property type="project" value="UniProtKB-KW"/>
</dbReference>
<sequence length="264" mass="29570">MVRHSALNLVPATAAVLSGFLLFALEYRVAGYLLLAAAVAVAALISRPLLKDVGLAALGITIISTVPITTDISIGHMAVMGTAMVLAVGLPYAVSRWVFRDHAIRFPVLTGSKWSRTERWYLAAVVVIGYLILPVYMIPTGVYRNWPAASDAGDIFKLFLGTNVLGIWDELFFICTVFTLLRRHLPEWQANLLQAVVFTSFLWDLGFHAWGPFLIYPFAVIQGWIFARTKSLSYIVSVHLLFDFVLFLVLLHAHNRWLFPIFLY</sequence>
<evidence type="ECO:0000313" key="3">
    <source>
        <dbReference type="EMBL" id="TDK25890.1"/>
    </source>
</evidence>
<name>A0A4R5TXL1_9MICC</name>
<dbReference type="GO" id="GO:0006508">
    <property type="term" value="P:proteolysis"/>
    <property type="evidence" value="ECO:0007669"/>
    <property type="project" value="UniProtKB-KW"/>
</dbReference>
<dbReference type="EMBL" id="SMTK01000003">
    <property type="protein sequence ID" value="TDK25890.1"/>
    <property type="molecule type" value="Genomic_DNA"/>
</dbReference>
<feature type="transmembrane region" description="Helical" evidence="1">
    <location>
        <begin position="7"/>
        <end position="23"/>
    </location>
</feature>
<feature type="transmembrane region" description="Helical" evidence="1">
    <location>
        <begin position="120"/>
        <end position="138"/>
    </location>
</feature>
<feature type="transmembrane region" description="Helical" evidence="1">
    <location>
        <begin position="209"/>
        <end position="227"/>
    </location>
</feature>
<gene>
    <name evidence="3" type="ORF">E2F48_08870</name>
</gene>
<keyword evidence="1" id="KW-1133">Transmembrane helix</keyword>
<feature type="transmembrane region" description="Helical" evidence="1">
    <location>
        <begin position="234"/>
        <end position="254"/>
    </location>
</feature>
<evidence type="ECO:0000256" key="1">
    <source>
        <dbReference type="SAM" id="Phobius"/>
    </source>
</evidence>
<keyword evidence="3" id="KW-0482">Metalloprotease</keyword>
<dbReference type="GO" id="GO:0080120">
    <property type="term" value="P:CAAX-box protein maturation"/>
    <property type="evidence" value="ECO:0007669"/>
    <property type="project" value="UniProtKB-ARBA"/>
</dbReference>
<dbReference type="OrthoDB" id="3078181at2"/>
<accession>A0A4R5TXL1</accession>
<dbReference type="InterPro" id="IPR003675">
    <property type="entry name" value="Rce1/LyrA-like_dom"/>
</dbReference>
<keyword evidence="3" id="KW-0645">Protease</keyword>
<organism evidence="3 4">
    <name type="scientific">Arthrobacter crusticola</name>
    <dbReference type="NCBI Taxonomy" id="2547960"/>
    <lineage>
        <taxon>Bacteria</taxon>
        <taxon>Bacillati</taxon>
        <taxon>Actinomycetota</taxon>
        <taxon>Actinomycetes</taxon>
        <taxon>Micrococcales</taxon>
        <taxon>Micrococcaceae</taxon>
        <taxon>Arthrobacter</taxon>
    </lineage>
</organism>
<feature type="domain" description="CAAX prenyl protease 2/Lysostaphin resistance protein A-like" evidence="2">
    <location>
        <begin position="155"/>
        <end position="245"/>
    </location>
</feature>
<evidence type="ECO:0000313" key="4">
    <source>
        <dbReference type="Proteomes" id="UP000295411"/>
    </source>
</evidence>
<keyword evidence="3" id="KW-0378">Hydrolase</keyword>